<gene>
    <name evidence="7" type="ORF">FA14DRAFT_9103</name>
</gene>
<organism evidence="7 8">
    <name type="scientific">Meira miltonrushii</name>
    <dbReference type="NCBI Taxonomy" id="1280837"/>
    <lineage>
        <taxon>Eukaryota</taxon>
        <taxon>Fungi</taxon>
        <taxon>Dikarya</taxon>
        <taxon>Basidiomycota</taxon>
        <taxon>Ustilaginomycotina</taxon>
        <taxon>Exobasidiomycetes</taxon>
        <taxon>Exobasidiales</taxon>
        <taxon>Brachybasidiaceae</taxon>
        <taxon>Meira</taxon>
    </lineage>
</organism>
<accession>A0A316VL09</accession>
<dbReference type="EMBL" id="KZ819602">
    <property type="protein sequence ID" value="PWN37043.1"/>
    <property type="molecule type" value="Genomic_DNA"/>
</dbReference>
<dbReference type="FunCoup" id="A0A316VL09">
    <property type="interactions" value="283"/>
</dbReference>
<dbReference type="RefSeq" id="XP_025357345.1">
    <property type="nucleotide sequence ID" value="XM_025503051.1"/>
</dbReference>
<name>A0A316VL09_9BASI</name>
<dbReference type="Pfam" id="PF01965">
    <property type="entry name" value="DJ-1_PfpI"/>
    <property type="match status" value="1"/>
</dbReference>
<evidence type="ECO:0000256" key="4">
    <source>
        <dbReference type="ARBA" id="ARBA00038493"/>
    </source>
</evidence>
<dbReference type="EC" id="4.2.1.130" evidence="1"/>
<proteinExistence type="inferred from homology"/>
<dbReference type="SUPFAM" id="SSF52317">
    <property type="entry name" value="Class I glutamine amidotransferase-like"/>
    <property type="match status" value="1"/>
</dbReference>
<dbReference type="PANTHER" id="PTHR48094">
    <property type="entry name" value="PROTEIN/NUCLEIC ACID DEGLYCASE DJ-1-RELATED"/>
    <property type="match status" value="1"/>
</dbReference>
<evidence type="ECO:0000313" key="8">
    <source>
        <dbReference type="Proteomes" id="UP000245771"/>
    </source>
</evidence>
<evidence type="ECO:0000256" key="5">
    <source>
        <dbReference type="ARBA" id="ARBA00048082"/>
    </source>
</evidence>
<dbReference type="GO" id="GO:0005737">
    <property type="term" value="C:cytoplasm"/>
    <property type="evidence" value="ECO:0007669"/>
    <property type="project" value="TreeGrafter"/>
</dbReference>
<dbReference type="Proteomes" id="UP000245771">
    <property type="component" value="Unassembled WGS sequence"/>
</dbReference>
<dbReference type="PANTHER" id="PTHR48094:SF11">
    <property type="entry name" value="GLUTATHIONE-INDEPENDENT GLYOXALASE HSP31-RELATED"/>
    <property type="match status" value="1"/>
</dbReference>
<keyword evidence="2" id="KW-0346">Stress response</keyword>
<dbReference type="CDD" id="cd03141">
    <property type="entry name" value="GATase1_Hsp31_like"/>
    <property type="match status" value="1"/>
</dbReference>
<protein>
    <recommendedName>
        <fullName evidence="1">D-lactate dehydratase</fullName>
        <ecNumber evidence="1">4.2.1.130</ecNumber>
    </recommendedName>
</protein>
<dbReference type="InterPro" id="IPR002818">
    <property type="entry name" value="DJ-1/PfpI"/>
</dbReference>
<keyword evidence="8" id="KW-1185">Reference proteome</keyword>
<comment type="similarity">
    <text evidence="4">Belongs to the peptidase C56 family. HSP31-like subfamily.</text>
</comment>
<evidence type="ECO:0000313" key="7">
    <source>
        <dbReference type="EMBL" id="PWN37043.1"/>
    </source>
</evidence>
<dbReference type="AlphaFoldDB" id="A0A316VL09"/>
<evidence type="ECO:0000259" key="6">
    <source>
        <dbReference type="Pfam" id="PF01965"/>
    </source>
</evidence>
<sequence length="237" mass="26094">MAPKILFVFTSNDKLHNTDKKTGWYLPEAAHPYYTLKEAGFELVAASEKGGKPPLDQSSVDAFGEKDAQSKKFLQDKEAQQWLENSIPISQVQPPAKEYDAIFYPGGHGPLIGLPDDDHSQALIRSFYESGRIVSAVCHAPVVLTNVKLSDGSYLVKGRKVTSFSNEEEEQAQMVDHCPYLVETRLGERGGEFQKGTPWTEKVVVDKDSQGRILITGANPQSGHGLAKEIVSLLKAH</sequence>
<evidence type="ECO:0000256" key="3">
    <source>
        <dbReference type="ARBA" id="ARBA00023239"/>
    </source>
</evidence>
<evidence type="ECO:0000256" key="2">
    <source>
        <dbReference type="ARBA" id="ARBA00023016"/>
    </source>
</evidence>
<dbReference type="GO" id="GO:0019172">
    <property type="term" value="F:glyoxalase III activity"/>
    <property type="evidence" value="ECO:0007669"/>
    <property type="project" value="UniProtKB-EC"/>
</dbReference>
<feature type="domain" description="DJ-1/PfpI" evidence="6">
    <location>
        <begin position="28"/>
        <end position="232"/>
    </location>
</feature>
<keyword evidence="3" id="KW-0456">Lyase</keyword>
<dbReference type="GeneID" id="37024832"/>
<dbReference type="GO" id="GO:0019243">
    <property type="term" value="P:methylglyoxal catabolic process to D-lactate via S-lactoyl-glutathione"/>
    <property type="evidence" value="ECO:0007669"/>
    <property type="project" value="TreeGrafter"/>
</dbReference>
<dbReference type="InterPro" id="IPR050325">
    <property type="entry name" value="Prot/Nucl_acid_deglycase"/>
</dbReference>
<dbReference type="InParanoid" id="A0A316VL09"/>
<comment type="catalytic activity">
    <reaction evidence="5">
        <text>methylglyoxal + H2O = (R)-lactate + H(+)</text>
        <dbReference type="Rhea" id="RHEA:27754"/>
        <dbReference type="ChEBI" id="CHEBI:15377"/>
        <dbReference type="ChEBI" id="CHEBI:15378"/>
        <dbReference type="ChEBI" id="CHEBI:16004"/>
        <dbReference type="ChEBI" id="CHEBI:17158"/>
        <dbReference type="EC" id="4.2.1.130"/>
    </reaction>
</comment>
<evidence type="ECO:0000256" key="1">
    <source>
        <dbReference type="ARBA" id="ARBA00013134"/>
    </source>
</evidence>
<dbReference type="STRING" id="1280837.A0A316VL09"/>
<reference evidence="7 8" key="1">
    <citation type="journal article" date="2018" name="Mol. Biol. Evol.">
        <title>Broad Genomic Sampling Reveals a Smut Pathogenic Ancestry of the Fungal Clade Ustilaginomycotina.</title>
        <authorList>
            <person name="Kijpornyongpan T."/>
            <person name="Mondo S.J."/>
            <person name="Barry K."/>
            <person name="Sandor L."/>
            <person name="Lee J."/>
            <person name="Lipzen A."/>
            <person name="Pangilinan J."/>
            <person name="LaButti K."/>
            <person name="Hainaut M."/>
            <person name="Henrissat B."/>
            <person name="Grigoriev I.V."/>
            <person name="Spatafora J.W."/>
            <person name="Aime M.C."/>
        </authorList>
    </citation>
    <scope>NUCLEOTIDE SEQUENCE [LARGE SCALE GENOMIC DNA]</scope>
    <source>
        <strain evidence="7 8">MCA 3882</strain>
    </source>
</reference>
<dbReference type="Gene3D" id="3.40.50.880">
    <property type="match status" value="1"/>
</dbReference>
<dbReference type="OrthoDB" id="543156at2759"/>
<dbReference type="InterPro" id="IPR029062">
    <property type="entry name" value="Class_I_gatase-like"/>
</dbReference>